<dbReference type="InterPro" id="IPR004843">
    <property type="entry name" value="Calcineurin-like_PHP"/>
</dbReference>
<comment type="caution">
    <text evidence="2">The sequence shown here is derived from an EMBL/GenBank/DDBJ whole genome shotgun (WGS) entry which is preliminary data.</text>
</comment>
<organism evidence="2 4">
    <name type="scientific">Dolosigranulum pigrum</name>
    <dbReference type="NCBI Taxonomy" id="29394"/>
    <lineage>
        <taxon>Bacteria</taxon>
        <taxon>Bacillati</taxon>
        <taxon>Bacillota</taxon>
        <taxon>Bacilli</taxon>
        <taxon>Lactobacillales</taxon>
        <taxon>Carnobacteriaceae</taxon>
        <taxon>Dolosigranulum</taxon>
    </lineage>
</organism>
<evidence type="ECO:0000313" key="5">
    <source>
        <dbReference type="Proteomes" id="UP000249099"/>
    </source>
</evidence>
<dbReference type="InterPro" id="IPR029052">
    <property type="entry name" value="Metallo-depent_PP-like"/>
</dbReference>
<dbReference type="PANTHER" id="PTHR42850:SF4">
    <property type="entry name" value="ZINC-DEPENDENT ENDOPOLYPHOSPHATASE"/>
    <property type="match status" value="1"/>
</dbReference>
<reference evidence="3 5" key="2">
    <citation type="submission" date="2017-03" db="EMBL/GenBank/DDBJ databases">
        <title>wgs assembly of Dolosigranulum pigrum KPL CDC strains.</title>
        <authorList>
            <person name="Brugger S.D."/>
            <person name="Pettigrew M."/>
            <person name="Kong Y."/>
            <person name="Lemon K.P."/>
        </authorList>
    </citation>
    <scope>NUCLEOTIDE SEQUENCE [LARGE SCALE GENOMIC DNA]</scope>
    <source>
        <strain evidence="3 5">KPL1931_CDC4294-98</strain>
    </source>
</reference>
<evidence type="ECO:0000259" key="1">
    <source>
        <dbReference type="Pfam" id="PF00149"/>
    </source>
</evidence>
<dbReference type="Gene3D" id="3.60.21.10">
    <property type="match status" value="1"/>
</dbReference>
<dbReference type="AlphaFoldDB" id="A0A1S8KPZ2"/>
<dbReference type="Pfam" id="PF00149">
    <property type="entry name" value="Metallophos"/>
    <property type="match status" value="1"/>
</dbReference>
<dbReference type="Proteomes" id="UP000249099">
    <property type="component" value="Unassembled WGS sequence"/>
</dbReference>
<dbReference type="SUPFAM" id="SSF56300">
    <property type="entry name" value="Metallo-dependent phosphatases"/>
    <property type="match status" value="1"/>
</dbReference>
<dbReference type="EMBL" id="MUYF01000003">
    <property type="protein sequence ID" value="OOL81565.1"/>
    <property type="molecule type" value="Genomic_DNA"/>
</dbReference>
<dbReference type="RefSeq" id="WP_077863000.1">
    <property type="nucleotide sequence ID" value="NZ_CAJHJL010000003.1"/>
</dbReference>
<dbReference type="InterPro" id="IPR050126">
    <property type="entry name" value="Ap4A_hydrolase"/>
</dbReference>
<dbReference type="OrthoDB" id="384253at2"/>
<protein>
    <recommendedName>
        <fullName evidence="1">Calcineurin-like phosphoesterase domain-containing protein</fullName>
    </recommendedName>
</protein>
<accession>A0A1S8KPZ2</accession>
<proteinExistence type="predicted"/>
<name>A0A1S8KPZ2_9LACT</name>
<dbReference type="PANTHER" id="PTHR42850">
    <property type="entry name" value="METALLOPHOSPHOESTERASE"/>
    <property type="match status" value="1"/>
</dbReference>
<dbReference type="GO" id="GO:0005737">
    <property type="term" value="C:cytoplasm"/>
    <property type="evidence" value="ECO:0007669"/>
    <property type="project" value="TreeGrafter"/>
</dbReference>
<dbReference type="CDD" id="cd00144">
    <property type="entry name" value="MPP_PPP_family"/>
    <property type="match status" value="1"/>
</dbReference>
<dbReference type="GO" id="GO:0110154">
    <property type="term" value="P:RNA decapping"/>
    <property type="evidence" value="ECO:0007669"/>
    <property type="project" value="TreeGrafter"/>
</dbReference>
<sequence length="233" mass="26431">MDKSYIFAVSDVHGSDEQLEALLEYWNPEEEQLVILGDLCDRGPDAQAVFRRAKQLKEEYGAICLRGNHEDMLMKFLDDPADNVAHYYRNGGEITLESFLGDAVSSSTPQELAAALKDQYPWLIDYLDNLELTYEWGKYFFVHAGMDLTLDDWHESTVRDKIWIRQGFLDVPNETEKTFVFGHTPTMKLRTDGQPDLWVSEDHKIGIDGGAVYGGQLNGVKLSQAGIEATYRA</sequence>
<gene>
    <name evidence="3" type="ORF">B8A44_07410</name>
    <name evidence="2" type="ORF">BWX42_07565</name>
</gene>
<evidence type="ECO:0000313" key="4">
    <source>
        <dbReference type="Proteomes" id="UP000190409"/>
    </source>
</evidence>
<dbReference type="GO" id="GO:0016791">
    <property type="term" value="F:phosphatase activity"/>
    <property type="evidence" value="ECO:0007669"/>
    <property type="project" value="TreeGrafter"/>
</dbReference>
<evidence type="ECO:0000313" key="3">
    <source>
        <dbReference type="EMBL" id="RAN62591.1"/>
    </source>
</evidence>
<feature type="domain" description="Calcineurin-like phosphoesterase" evidence="1">
    <location>
        <begin position="6"/>
        <end position="187"/>
    </location>
</feature>
<reference evidence="2 4" key="1">
    <citation type="submission" date="2017-01" db="EMBL/GenBank/DDBJ databases">
        <title>Complete Genome Sequence of Dolosigranulum pigrum isolated from a Patient with interstitial lung disease.</title>
        <authorList>
            <person name="Mukhopadhyay R."/>
            <person name="Joaquin J."/>
            <person name="Hogue R."/>
            <person name="Fitzgerald S."/>
            <person name="Jospin G."/>
            <person name="Eisen J.A."/>
            <person name="Chaturvedi V."/>
        </authorList>
    </citation>
    <scope>NUCLEOTIDE SEQUENCE [LARGE SCALE GENOMIC DNA]</scope>
    <source>
        <strain evidence="2 4">15S00348</strain>
    </source>
</reference>
<dbReference type="EMBL" id="NAQV01000022">
    <property type="protein sequence ID" value="RAN62591.1"/>
    <property type="molecule type" value="Genomic_DNA"/>
</dbReference>
<dbReference type="GO" id="GO:0008803">
    <property type="term" value="F:bis(5'-nucleosyl)-tetraphosphatase (symmetrical) activity"/>
    <property type="evidence" value="ECO:0007669"/>
    <property type="project" value="TreeGrafter"/>
</dbReference>
<dbReference type="Proteomes" id="UP000190409">
    <property type="component" value="Unassembled WGS sequence"/>
</dbReference>
<evidence type="ECO:0000313" key="2">
    <source>
        <dbReference type="EMBL" id="OOL81565.1"/>
    </source>
</evidence>